<gene>
    <name evidence="1" type="ORF">QBC34DRAFT_186995</name>
</gene>
<evidence type="ECO:0000313" key="1">
    <source>
        <dbReference type="EMBL" id="KAK4444316.1"/>
    </source>
</evidence>
<dbReference type="Gene3D" id="3.40.50.150">
    <property type="entry name" value="Vaccinia Virus protein VP39"/>
    <property type="match status" value="1"/>
</dbReference>
<organism evidence="1 2">
    <name type="scientific">Podospora aff. communis PSN243</name>
    <dbReference type="NCBI Taxonomy" id="3040156"/>
    <lineage>
        <taxon>Eukaryota</taxon>
        <taxon>Fungi</taxon>
        <taxon>Dikarya</taxon>
        <taxon>Ascomycota</taxon>
        <taxon>Pezizomycotina</taxon>
        <taxon>Sordariomycetes</taxon>
        <taxon>Sordariomycetidae</taxon>
        <taxon>Sordariales</taxon>
        <taxon>Podosporaceae</taxon>
        <taxon>Podospora</taxon>
    </lineage>
</organism>
<dbReference type="InterPro" id="IPR029063">
    <property type="entry name" value="SAM-dependent_MTases_sf"/>
</dbReference>
<proteinExistence type="predicted"/>
<dbReference type="PANTHER" id="PTHR47473:SF1">
    <property type="entry name" value="METHYLTRANSFERASE DOMAIN-CONTAINING PROTEIN"/>
    <property type="match status" value="1"/>
</dbReference>
<keyword evidence="2" id="KW-1185">Reference proteome</keyword>
<evidence type="ECO:0000313" key="2">
    <source>
        <dbReference type="Proteomes" id="UP001321760"/>
    </source>
</evidence>
<reference evidence="1" key="1">
    <citation type="journal article" date="2023" name="Mol. Phylogenet. Evol.">
        <title>Genome-scale phylogeny and comparative genomics of the fungal order Sordariales.</title>
        <authorList>
            <person name="Hensen N."/>
            <person name="Bonometti L."/>
            <person name="Westerberg I."/>
            <person name="Brannstrom I.O."/>
            <person name="Guillou S."/>
            <person name="Cros-Aarteil S."/>
            <person name="Calhoun S."/>
            <person name="Haridas S."/>
            <person name="Kuo A."/>
            <person name="Mondo S."/>
            <person name="Pangilinan J."/>
            <person name="Riley R."/>
            <person name="LaButti K."/>
            <person name="Andreopoulos B."/>
            <person name="Lipzen A."/>
            <person name="Chen C."/>
            <person name="Yan M."/>
            <person name="Daum C."/>
            <person name="Ng V."/>
            <person name="Clum A."/>
            <person name="Steindorff A."/>
            <person name="Ohm R.A."/>
            <person name="Martin F."/>
            <person name="Silar P."/>
            <person name="Natvig D.O."/>
            <person name="Lalanne C."/>
            <person name="Gautier V."/>
            <person name="Ament-Velasquez S.L."/>
            <person name="Kruys A."/>
            <person name="Hutchinson M.I."/>
            <person name="Powell A.J."/>
            <person name="Barry K."/>
            <person name="Miller A.N."/>
            <person name="Grigoriev I.V."/>
            <person name="Debuchy R."/>
            <person name="Gladieux P."/>
            <person name="Hiltunen Thoren M."/>
            <person name="Johannesson H."/>
        </authorList>
    </citation>
    <scope>NUCLEOTIDE SEQUENCE</scope>
    <source>
        <strain evidence="1">PSN243</strain>
    </source>
</reference>
<dbReference type="PANTHER" id="PTHR47473">
    <property type="entry name" value="BTA1P"/>
    <property type="match status" value="1"/>
</dbReference>
<reference evidence="1" key="2">
    <citation type="submission" date="2023-05" db="EMBL/GenBank/DDBJ databases">
        <authorList>
            <consortium name="Lawrence Berkeley National Laboratory"/>
            <person name="Steindorff A."/>
            <person name="Hensen N."/>
            <person name="Bonometti L."/>
            <person name="Westerberg I."/>
            <person name="Brannstrom I.O."/>
            <person name="Guillou S."/>
            <person name="Cros-Aarteil S."/>
            <person name="Calhoun S."/>
            <person name="Haridas S."/>
            <person name="Kuo A."/>
            <person name="Mondo S."/>
            <person name="Pangilinan J."/>
            <person name="Riley R."/>
            <person name="Labutti K."/>
            <person name="Andreopoulos B."/>
            <person name="Lipzen A."/>
            <person name="Chen C."/>
            <person name="Yanf M."/>
            <person name="Daum C."/>
            <person name="Ng V."/>
            <person name="Clum A."/>
            <person name="Ohm R."/>
            <person name="Martin F."/>
            <person name="Silar P."/>
            <person name="Natvig D."/>
            <person name="Lalanne C."/>
            <person name="Gautier V."/>
            <person name="Ament-Velasquez S.L."/>
            <person name="Kruys A."/>
            <person name="Hutchinson M.I."/>
            <person name="Powell A.J."/>
            <person name="Barry K."/>
            <person name="Miller A.N."/>
            <person name="Grigoriev I.V."/>
            <person name="Debuchy R."/>
            <person name="Gladieux P."/>
            <person name="Thoren M.H."/>
            <person name="Johannesson H."/>
        </authorList>
    </citation>
    <scope>NUCLEOTIDE SEQUENCE</scope>
    <source>
        <strain evidence="1">PSN243</strain>
    </source>
</reference>
<protein>
    <recommendedName>
        <fullName evidence="3">Methyltransferase domain-containing protein</fullName>
    </recommendedName>
</protein>
<sequence>MDSLGGNISPPGLDTKLLFTGISGVALFAIALFQLSPKQSDGSGEDQGLLRSLILFCYSCFLKPHPVEPKATQQDALESFYSSQASIYDSTRKTLLKGREDMLALVAAQLQVRAEKAGRSAKAERIWVDVGGGTGWNIESMSRFVNVPEFFSAVYLVDFSPSLCEVARKRFERLGWTNVTVVCEDARKFRLQGPGADLITMSYSLSMIPDYYSVVDSLTSLLSPQGIVGVVDFYVQSKVDVSFRNYTGGLIDRHVNFLGRTFWRAWFDLDRVALEPGRRDYLEYKFGTVLMCSSRNYTLGSIPYYVWLGCHKGRFPAADPNSDIAQYIDSLATETRWTGNKAVARSPCTQVRSKAFDAAAQNLASNLPLPSFFYQNHYWRMYYNDQLKKHTQFNDEYIYAFTWEDSRVDGHLLKLGPEDVVLAITSAGDNILAYAMQSSARIHAIDLNPTQNHLLELKVAAFTALPYEDVWKIFGEGKHPEFRSLLISKLSPHLSSRAFQYWLSNSEIFRSRGLYDTGGSRHAIRVFRWISRMFGCRRDVKKLLAAKTLNEQTEIWQSRIRPALFSRIVSNLVISSETFLWSALGVPKNQLAMIETDHANSEAVNGPNPTAKNTRAQAVWHYMVDTLDPVIQETHIATDNPYYHVCLEGSFSKRCHPEYLSPAAYNRLSRPGAFDGLRIHTDEIEDVVGRMAPASLTVAVVMDSMDWFDPGSNAAAQQILKLNRALKIGGRVLLRSSALNPWYIQEFEAHGFAGKRVGNRTKGSCIDRVNMYASCWICTKRKDASAPIHGA</sequence>
<dbReference type="Proteomes" id="UP001321760">
    <property type="component" value="Unassembled WGS sequence"/>
</dbReference>
<dbReference type="InterPro" id="IPR021829">
    <property type="entry name" value="DUF3419"/>
</dbReference>
<dbReference type="Pfam" id="PF13489">
    <property type="entry name" value="Methyltransf_23"/>
    <property type="match status" value="1"/>
</dbReference>
<comment type="caution">
    <text evidence="1">The sequence shown here is derived from an EMBL/GenBank/DDBJ whole genome shotgun (WGS) entry which is preliminary data.</text>
</comment>
<dbReference type="CDD" id="cd02440">
    <property type="entry name" value="AdoMet_MTases"/>
    <property type="match status" value="1"/>
</dbReference>
<dbReference type="EMBL" id="MU865979">
    <property type="protein sequence ID" value="KAK4444316.1"/>
    <property type="molecule type" value="Genomic_DNA"/>
</dbReference>
<name>A0AAV9G9Q9_9PEZI</name>
<dbReference type="SUPFAM" id="SSF53335">
    <property type="entry name" value="S-adenosyl-L-methionine-dependent methyltransferases"/>
    <property type="match status" value="1"/>
</dbReference>
<dbReference type="Pfam" id="PF11899">
    <property type="entry name" value="DUF3419"/>
    <property type="match status" value="1"/>
</dbReference>
<evidence type="ECO:0008006" key="3">
    <source>
        <dbReference type="Google" id="ProtNLM"/>
    </source>
</evidence>
<accession>A0AAV9G9Q9</accession>
<dbReference type="AlphaFoldDB" id="A0AAV9G9Q9"/>